<protein>
    <submittedName>
        <fullName evidence="3">Uncharacterized protein</fullName>
    </submittedName>
</protein>
<dbReference type="Proteomes" id="UP000199405">
    <property type="component" value="Unassembled WGS sequence"/>
</dbReference>
<gene>
    <name evidence="4" type="ORF">GA0070562_5015</name>
    <name evidence="3" type="ORF">J5U46_12405</name>
</gene>
<reference evidence="3" key="2">
    <citation type="submission" date="2021-03" db="EMBL/GenBank/DDBJ databases">
        <title>X isolated from Micromonospora tulbaghiae.</title>
        <authorList>
            <person name="Stennett H.L."/>
        </authorList>
    </citation>
    <scope>NUCLEOTIDE SEQUENCE</scope>
    <source>
        <strain evidence="3">28M1-20</strain>
    </source>
</reference>
<proteinExistence type="predicted"/>
<feature type="compositionally biased region" description="Pro residues" evidence="1">
    <location>
        <begin position="13"/>
        <end position="23"/>
    </location>
</feature>
<feature type="transmembrane region" description="Helical" evidence="2">
    <location>
        <begin position="77"/>
        <end position="97"/>
    </location>
</feature>
<evidence type="ECO:0000313" key="5">
    <source>
        <dbReference type="Proteomes" id="UP000199405"/>
    </source>
</evidence>
<organism evidence="3 6">
    <name type="scientific">Micromonospora tulbaghiae</name>
    <dbReference type="NCBI Taxonomy" id="479978"/>
    <lineage>
        <taxon>Bacteria</taxon>
        <taxon>Bacillati</taxon>
        <taxon>Actinomycetota</taxon>
        <taxon>Actinomycetes</taxon>
        <taxon>Micromonosporales</taxon>
        <taxon>Micromonosporaceae</taxon>
        <taxon>Micromonospora</taxon>
    </lineage>
</organism>
<keyword evidence="2" id="KW-0472">Membrane</keyword>
<dbReference type="Proteomes" id="UP000669887">
    <property type="component" value="Unassembled WGS sequence"/>
</dbReference>
<evidence type="ECO:0000313" key="4">
    <source>
        <dbReference type="EMBL" id="SCF00207.1"/>
    </source>
</evidence>
<comment type="caution">
    <text evidence="3">The sequence shown here is derived from an EMBL/GenBank/DDBJ whole genome shotgun (WGS) entry which is preliminary data.</text>
</comment>
<dbReference type="GeneID" id="93471739"/>
<accession>A0AAW4JMA5</accession>
<evidence type="ECO:0000313" key="3">
    <source>
        <dbReference type="EMBL" id="MBO4140953.1"/>
    </source>
</evidence>
<evidence type="ECO:0000313" key="6">
    <source>
        <dbReference type="Proteomes" id="UP000669887"/>
    </source>
</evidence>
<dbReference type="RefSeq" id="WP_091424454.1">
    <property type="nucleotide sequence ID" value="NZ_FMCQ01000006.1"/>
</dbReference>
<keyword evidence="2" id="KW-1133">Transmembrane helix</keyword>
<sequence length="147" mass="15306">MTAIFNPTGPAVAPVPRPAPPQAATPATAPAGAVGPVLELPGDAALVPVNRDGRPVGVFVAAGGRVRYRRVVEPDQLVAAATGAFAVAALTAAVAVWSRRRPPSVGTVTMGPGGWVSLRGVPAPRLRPDHRPWWARLLRARRLVVDR</sequence>
<evidence type="ECO:0000256" key="1">
    <source>
        <dbReference type="SAM" id="MobiDB-lite"/>
    </source>
</evidence>
<reference evidence="4 5" key="1">
    <citation type="submission" date="2016-06" db="EMBL/GenBank/DDBJ databases">
        <authorList>
            <person name="Varghese N."/>
            <person name="Submissions Spin"/>
        </authorList>
    </citation>
    <scope>NUCLEOTIDE SEQUENCE [LARGE SCALE GENOMIC DNA]</scope>
    <source>
        <strain evidence="4 5">DSM 45142</strain>
    </source>
</reference>
<dbReference type="EMBL" id="JAGFVQ010000019">
    <property type="protein sequence ID" value="MBO4140953.1"/>
    <property type="molecule type" value="Genomic_DNA"/>
</dbReference>
<evidence type="ECO:0000256" key="2">
    <source>
        <dbReference type="SAM" id="Phobius"/>
    </source>
</evidence>
<keyword evidence="2" id="KW-0812">Transmembrane</keyword>
<feature type="region of interest" description="Disordered" evidence="1">
    <location>
        <begin position="1"/>
        <end position="30"/>
    </location>
</feature>
<name>A0AAW4JMA5_9ACTN</name>
<dbReference type="EMBL" id="FMCQ01000006">
    <property type="protein sequence ID" value="SCF00207.1"/>
    <property type="molecule type" value="Genomic_DNA"/>
</dbReference>
<keyword evidence="5" id="KW-1185">Reference proteome</keyword>
<dbReference type="AlphaFoldDB" id="A0AAW4JMA5"/>